<keyword evidence="1" id="KW-0175">Coiled coil</keyword>
<organism evidence="4 5">
    <name type="scientific">Hymenobacter fodinae</name>
    <dbReference type="NCBI Taxonomy" id="2510796"/>
    <lineage>
        <taxon>Bacteria</taxon>
        <taxon>Pseudomonadati</taxon>
        <taxon>Bacteroidota</taxon>
        <taxon>Cytophagia</taxon>
        <taxon>Cytophagales</taxon>
        <taxon>Hymenobacteraceae</taxon>
        <taxon>Hymenobacter</taxon>
    </lineage>
</organism>
<proteinExistence type="predicted"/>
<keyword evidence="5" id="KW-1185">Reference proteome</keyword>
<dbReference type="AlphaFoldDB" id="A0A4Z0P2H6"/>
<dbReference type="EMBL" id="SRLA01000004">
    <property type="protein sequence ID" value="TGE05554.1"/>
    <property type="molecule type" value="Genomic_DNA"/>
</dbReference>
<evidence type="ECO:0000256" key="2">
    <source>
        <dbReference type="SAM" id="Phobius"/>
    </source>
</evidence>
<keyword evidence="2" id="KW-1133">Transmembrane helix</keyword>
<keyword evidence="2" id="KW-0472">Membrane</keyword>
<evidence type="ECO:0000313" key="4">
    <source>
        <dbReference type="EMBL" id="TGE05554.1"/>
    </source>
</evidence>
<sequence>MATTEELNILLGADTSGLERGLAKGANSVQSFAADAVKAGAVTQGAMQGMGQAAAAAAASMGGVSIAAQRAANGGLSDFDKALNRTVDSAGRLRDSNGRFVSSAKLAAEAAGDLGSATVKASSGFESLASKAAGLQSVGQGLTLGLTVPILGAGAASLKAAGGIESLQNGLKAVVEQTLRTQNPLVSQQQILAETAKQFADLNQVAKLPGLGLKESVQGAINLETIGFSAEKAQQSIKAFGNAVATVGKGREEFGRALNGLQQLANTDFPLGEDLNIIKEAIPQVTPLLKEAFGTARSEELQKLGISSQKVVDTIITGLSQLPPVVGGLNNSFENASDSVTKSAATVGAALNKAFNVEGIINSFSDAITNAAEAFSTLSPPIQKAIFVVAGLAAAVGPVVLAIGAVGAAVPAVVAGLGFLGTAFGAVGTAAGAAWTFILGPVAPIVLAITGLVAAGVLLYKNWDEISDRAAQLGNTLRDKLSAVLEPLGSGLRTVGTAALALGFTSVGTTALAASDGVGTLQGKVSDLQFAVGNTRQEMESLRATFVTISKQTFDPKLNLNPDAFLSLSSVAALTSKPVGKLNGLLDELQKKLKAAQDAQKAATTEEQVEGYNKTIAAIQKQIERLQALGVANSEAAKAYTQVQESLRSVDRLSLSLGKSYDYTAERARALEAGARTLVSAGFAPQSKEVQGLLTQLRALPAAYAEVAASLPKGLSQLKAAVTVEVNPLDDSATQRIQQQLARLGFRVPPLDTTGFTASANELEALAARLTNLPDAGAIDVTQPIQSIAALKNTLSSLTGVQLGAFDISQPLTSLEKVRQELSALTGIAVEDLPGLEGLDITVPIQNIQQLVAAVDTLPSQGVVLDPVSGLDISAPLDSLARLRAALTQAVNGSVPALNTQAFDDSIGRVTQVLTHLPDTIPALSLPPLPALQFEGVGTDVFAQQRNELDRFRTAVSQPFNLGAIDYINFEVSSKVVQDSTSRVVNAVTGMSNYTVERMAVFNEQIEALFDNLAGPVSNALSSIAGSIGEAAGAIVTGGASIGDGLSIVFGGILQALAGFMADFGKQLIAIGIGKLALDTLFKGPAGGPLAIAAGIGLVALAGIASAVAKSSAAKLGGITGSGGASPGALSGGAVAPAPASVKPQELKISVEFAPVTLRQDGPSLRGVLNVDQYRTKRFN</sequence>
<reference evidence="4 5" key="1">
    <citation type="submission" date="2019-04" db="EMBL/GenBank/DDBJ databases">
        <authorList>
            <person name="Feng G."/>
            <person name="Zhang J."/>
            <person name="Zhu H."/>
        </authorList>
    </citation>
    <scope>NUCLEOTIDE SEQUENCE [LARGE SCALE GENOMIC DNA]</scope>
    <source>
        <strain evidence="4 5">92R-1</strain>
    </source>
</reference>
<gene>
    <name evidence="4" type="ORF">EU556_19840</name>
</gene>
<evidence type="ECO:0000256" key="1">
    <source>
        <dbReference type="SAM" id="Coils"/>
    </source>
</evidence>
<evidence type="ECO:0000259" key="3">
    <source>
        <dbReference type="Pfam" id="PF20155"/>
    </source>
</evidence>
<feature type="coiled-coil region" evidence="1">
    <location>
        <begin position="579"/>
        <end position="629"/>
    </location>
</feature>
<comment type="caution">
    <text evidence="4">The sequence shown here is derived from an EMBL/GenBank/DDBJ whole genome shotgun (WGS) entry which is preliminary data.</text>
</comment>
<dbReference type="Proteomes" id="UP000298337">
    <property type="component" value="Unassembled WGS sequence"/>
</dbReference>
<feature type="transmembrane region" description="Helical" evidence="2">
    <location>
        <begin position="385"/>
        <end position="406"/>
    </location>
</feature>
<dbReference type="InterPro" id="IPR013491">
    <property type="entry name" value="Tape_meas_N"/>
</dbReference>
<feature type="domain" description="Tape measure protein N-terminal" evidence="3">
    <location>
        <begin position="193"/>
        <end position="354"/>
    </location>
</feature>
<dbReference type="RefSeq" id="WP_135435867.1">
    <property type="nucleotide sequence ID" value="NZ_SRLA01000004.1"/>
</dbReference>
<protein>
    <recommendedName>
        <fullName evidence="3">Tape measure protein N-terminal domain-containing protein</fullName>
    </recommendedName>
</protein>
<keyword evidence="2" id="KW-0812">Transmembrane</keyword>
<evidence type="ECO:0000313" key="5">
    <source>
        <dbReference type="Proteomes" id="UP000298337"/>
    </source>
</evidence>
<dbReference type="Pfam" id="PF20155">
    <property type="entry name" value="TMP_3"/>
    <property type="match status" value="1"/>
</dbReference>
<dbReference type="OrthoDB" id="887349at2"/>
<name>A0A4Z0P2H6_9BACT</name>
<feature type="transmembrane region" description="Helical" evidence="2">
    <location>
        <begin position="413"/>
        <end position="435"/>
    </location>
</feature>
<dbReference type="NCBIfam" id="TIGR02675">
    <property type="entry name" value="tape_meas_nterm"/>
    <property type="match status" value="1"/>
</dbReference>
<feature type="transmembrane region" description="Helical" evidence="2">
    <location>
        <begin position="441"/>
        <end position="460"/>
    </location>
</feature>
<accession>A0A4Z0P2H6</accession>